<keyword evidence="7 14" id="KW-0418">Kinase</keyword>
<feature type="transmembrane region" description="Helical" evidence="12">
    <location>
        <begin position="7"/>
        <end position="28"/>
    </location>
</feature>
<protein>
    <submittedName>
        <fullName evidence="14">Histidine kinase</fullName>
    </submittedName>
</protein>
<keyword evidence="5 12" id="KW-0812">Transmembrane</keyword>
<dbReference type="EMBL" id="FOLQ01000002">
    <property type="protein sequence ID" value="SFC85640.1"/>
    <property type="molecule type" value="Genomic_DNA"/>
</dbReference>
<dbReference type="STRING" id="662367.SAMN05216167_102603"/>
<dbReference type="Proteomes" id="UP000198598">
    <property type="component" value="Unassembled WGS sequence"/>
</dbReference>
<evidence type="ECO:0000256" key="2">
    <source>
        <dbReference type="ARBA" id="ARBA00022475"/>
    </source>
</evidence>
<evidence type="ECO:0000256" key="12">
    <source>
        <dbReference type="SAM" id="Phobius"/>
    </source>
</evidence>
<evidence type="ECO:0000256" key="3">
    <source>
        <dbReference type="ARBA" id="ARBA00022553"/>
    </source>
</evidence>
<evidence type="ECO:0000256" key="10">
    <source>
        <dbReference type="ARBA" id="ARBA00023012"/>
    </source>
</evidence>
<dbReference type="GO" id="GO:0005886">
    <property type="term" value="C:plasma membrane"/>
    <property type="evidence" value="ECO:0007669"/>
    <property type="project" value="UniProtKB-SubCell"/>
</dbReference>
<evidence type="ECO:0000256" key="1">
    <source>
        <dbReference type="ARBA" id="ARBA00004651"/>
    </source>
</evidence>
<keyword evidence="6" id="KW-0547">Nucleotide-binding</keyword>
<comment type="subcellular location">
    <subcellularLocation>
        <location evidence="1">Cell membrane</location>
        <topology evidence="1">Multi-pass membrane protein</topology>
    </subcellularLocation>
</comment>
<dbReference type="Pfam" id="PF06580">
    <property type="entry name" value="His_kinase"/>
    <property type="match status" value="1"/>
</dbReference>
<dbReference type="InterPro" id="IPR036890">
    <property type="entry name" value="HATPase_C_sf"/>
</dbReference>
<keyword evidence="10" id="KW-0902">Two-component regulatory system</keyword>
<keyword evidence="3" id="KW-0597">Phosphoprotein</keyword>
<reference evidence="14 15" key="1">
    <citation type="submission" date="2016-10" db="EMBL/GenBank/DDBJ databases">
        <authorList>
            <person name="de Groot N.N."/>
        </authorList>
    </citation>
    <scope>NUCLEOTIDE SEQUENCE [LARGE SCALE GENOMIC DNA]</scope>
    <source>
        <strain evidence="14 15">DSM 26130</strain>
    </source>
</reference>
<dbReference type="PANTHER" id="PTHR34220">
    <property type="entry name" value="SENSOR HISTIDINE KINASE YPDA"/>
    <property type="match status" value="1"/>
</dbReference>
<dbReference type="InterPro" id="IPR050640">
    <property type="entry name" value="Bact_2-comp_sensor_kinase"/>
</dbReference>
<evidence type="ECO:0000256" key="4">
    <source>
        <dbReference type="ARBA" id="ARBA00022679"/>
    </source>
</evidence>
<organism evidence="14 15">
    <name type="scientific">Spirosoma endophyticum</name>
    <dbReference type="NCBI Taxonomy" id="662367"/>
    <lineage>
        <taxon>Bacteria</taxon>
        <taxon>Pseudomonadati</taxon>
        <taxon>Bacteroidota</taxon>
        <taxon>Cytophagia</taxon>
        <taxon>Cytophagales</taxon>
        <taxon>Cytophagaceae</taxon>
        <taxon>Spirosoma</taxon>
    </lineage>
</organism>
<dbReference type="Gene3D" id="3.30.565.10">
    <property type="entry name" value="Histidine kinase-like ATPase, C-terminal domain"/>
    <property type="match status" value="1"/>
</dbReference>
<gene>
    <name evidence="14" type="ORF">SAMN05216167_102603</name>
</gene>
<evidence type="ECO:0000259" key="13">
    <source>
        <dbReference type="Pfam" id="PF06580"/>
    </source>
</evidence>
<keyword evidence="9 12" id="KW-1133">Transmembrane helix</keyword>
<evidence type="ECO:0000313" key="14">
    <source>
        <dbReference type="EMBL" id="SFC85640.1"/>
    </source>
</evidence>
<keyword evidence="15" id="KW-1185">Reference proteome</keyword>
<keyword evidence="8" id="KW-0067">ATP-binding</keyword>
<evidence type="ECO:0000256" key="7">
    <source>
        <dbReference type="ARBA" id="ARBA00022777"/>
    </source>
</evidence>
<feature type="transmembrane region" description="Helical" evidence="12">
    <location>
        <begin position="79"/>
        <end position="97"/>
    </location>
</feature>
<dbReference type="PANTHER" id="PTHR34220:SF11">
    <property type="entry name" value="SENSOR PROTEIN KINASE HPTS"/>
    <property type="match status" value="1"/>
</dbReference>
<evidence type="ECO:0000256" key="11">
    <source>
        <dbReference type="ARBA" id="ARBA00023136"/>
    </source>
</evidence>
<sequence length="374" mass="43080">MDMSKQKIYWFCQLFGWSLLIMVEYVAYVLESDSGFDPDALYLAIANIFLGITLTHLYRLMLRRWNWVRLPFFRLAPRVLLSICVLSLIMTMVNIPVDRKLFPQYFSEEPWIIIGYLISWGKSMLTWVLSYTTYHYVEENRNAEIEKILLKTNIRETEAKVLRSQLNPHFVFNALNSIRALVYENPTKAQQSITQLSNLLRNSLLADRRKTVELREEIKTVEDYLALEKVRYEERLDSHIDLDGRTLFWQVPPMMLQTLVENAIKHGVSTAVGGGFVEVRSTIVTDKLHIIIRNTGVLGDKEASGGFGLANTAQRLELLYGPEAQFHIFQEDSRDQTDRPSVLHNNGPVVCAEITIPAQSEGMFRKSVSQSVIQ</sequence>
<keyword evidence="4" id="KW-0808">Transferase</keyword>
<dbReference type="GO" id="GO:0005524">
    <property type="term" value="F:ATP binding"/>
    <property type="evidence" value="ECO:0007669"/>
    <property type="project" value="UniProtKB-KW"/>
</dbReference>
<proteinExistence type="predicted"/>
<keyword evidence="2" id="KW-1003">Cell membrane</keyword>
<feature type="domain" description="Signal transduction histidine kinase internal region" evidence="13">
    <location>
        <begin position="158"/>
        <end position="236"/>
    </location>
</feature>
<accession>A0A1I1MVQ7</accession>
<evidence type="ECO:0000256" key="9">
    <source>
        <dbReference type="ARBA" id="ARBA00022989"/>
    </source>
</evidence>
<evidence type="ECO:0000313" key="15">
    <source>
        <dbReference type="Proteomes" id="UP000198598"/>
    </source>
</evidence>
<feature type="transmembrane region" description="Helical" evidence="12">
    <location>
        <begin position="117"/>
        <end position="137"/>
    </location>
</feature>
<evidence type="ECO:0000256" key="6">
    <source>
        <dbReference type="ARBA" id="ARBA00022741"/>
    </source>
</evidence>
<name>A0A1I1MVQ7_9BACT</name>
<evidence type="ECO:0000256" key="8">
    <source>
        <dbReference type="ARBA" id="ARBA00022840"/>
    </source>
</evidence>
<dbReference type="InterPro" id="IPR010559">
    <property type="entry name" value="Sig_transdc_His_kin_internal"/>
</dbReference>
<keyword evidence="11 12" id="KW-0472">Membrane</keyword>
<dbReference type="SUPFAM" id="SSF55874">
    <property type="entry name" value="ATPase domain of HSP90 chaperone/DNA topoisomerase II/histidine kinase"/>
    <property type="match status" value="1"/>
</dbReference>
<feature type="transmembrane region" description="Helical" evidence="12">
    <location>
        <begin position="40"/>
        <end position="58"/>
    </location>
</feature>
<evidence type="ECO:0000256" key="5">
    <source>
        <dbReference type="ARBA" id="ARBA00022692"/>
    </source>
</evidence>
<dbReference type="AlphaFoldDB" id="A0A1I1MVQ7"/>
<dbReference type="GO" id="GO:0000155">
    <property type="term" value="F:phosphorelay sensor kinase activity"/>
    <property type="evidence" value="ECO:0007669"/>
    <property type="project" value="InterPro"/>
</dbReference>